<keyword evidence="1" id="KW-0378">Hydrolase</keyword>
<comment type="caution">
    <text evidence="2">The sequence shown here is derived from an EMBL/GenBank/DDBJ whole genome shotgun (WGS) entry which is preliminary data.</text>
</comment>
<proteinExistence type="predicted"/>
<dbReference type="Pfam" id="PF04203">
    <property type="entry name" value="Sortase"/>
    <property type="match status" value="1"/>
</dbReference>
<dbReference type="InterPro" id="IPR023365">
    <property type="entry name" value="Sortase_dom-sf"/>
</dbReference>
<organism evidence="2 3">
    <name type="scientific">Actinopolymorpha pittospori</name>
    <dbReference type="NCBI Taxonomy" id="648752"/>
    <lineage>
        <taxon>Bacteria</taxon>
        <taxon>Bacillati</taxon>
        <taxon>Actinomycetota</taxon>
        <taxon>Actinomycetes</taxon>
        <taxon>Propionibacteriales</taxon>
        <taxon>Actinopolymorphaceae</taxon>
        <taxon>Actinopolymorpha</taxon>
    </lineage>
</organism>
<reference evidence="2" key="1">
    <citation type="submission" date="2020-10" db="EMBL/GenBank/DDBJ databases">
        <title>Sequencing the genomes of 1000 actinobacteria strains.</title>
        <authorList>
            <person name="Klenk H.-P."/>
        </authorList>
    </citation>
    <scope>NUCLEOTIDE SEQUENCE</scope>
    <source>
        <strain evidence="2">DSM 45354</strain>
    </source>
</reference>
<dbReference type="AlphaFoldDB" id="A0A927MTY6"/>
<evidence type="ECO:0000313" key="3">
    <source>
        <dbReference type="Proteomes" id="UP000638648"/>
    </source>
</evidence>
<evidence type="ECO:0000256" key="1">
    <source>
        <dbReference type="ARBA" id="ARBA00022801"/>
    </source>
</evidence>
<keyword evidence="3" id="KW-1185">Reference proteome</keyword>
<dbReference type="EMBL" id="JADBEM010000001">
    <property type="protein sequence ID" value="MBE1603237.1"/>
    <property type="molecule type" value="Genomic_DNA"/>
</dbReference>
<name>A0A927MTY6_9ACTN</name>
<gene>
    <name evidence="2" type="ORF">HEB94_000085</name>
</gene>
<dbReference type="Gene3D" id="2.40.260.10">
    <property type="entry name" value="Sortase"/>
    <property type="match status" value="1"/>
</dbReference>
<dbReference type="SUPFAM" id="SSF63817">
    <property type="entry name" value="Sortase"/>
    <property type="match status" value="1"/>
</dbReference>
<dbReference type="InterPro" id="IPR005754">
    <property type="entry name" value="Sortase"/>
</dbReference>
<sequence length="172" mass="18636">MTSPSAPTRVDISAIDVAAPLIPLGDASNGAIDVPPSNRPYLAGWYDKSVTPGQKGRTVILGHLDSSYSGPAVFYYLGALKRGQTVTVTRQDGIVVVYQIDGSSIQGKNEFPVEQIYGPSERPELRLITCGGSYVKGTGWSDNIIVYAHMVSWHKATPAEARRPLRHDTPKR</sequence>
<dbReference type="NCBIfam" id="NF033748">
    <property type="entry name" value="class_F_sortase"/>
    <property type="match status" value="1"/>
</dbReference>
<evidence type="ECO:0000313" key="2">
    <source>
        <dbReference type="EMBL" id="MBE1603237.1"/>
    </source>
</evidence>
<accession>A0A927MTY6</accession>
<dbReference type="GO" id="GO:0016787">
    <property type="term" value="F:hydrolase activity"/>
    <property type="evidence" value="ECO:0007669"/>
    <property type="project" value="UniProtKB-KW"/>
</dbReference>
<dbReference type="Proteomes" id="UP000638648">
    <property type="component" value="Unassembled WGS sequence"/>
</dbReference>
<dbReference type="CDD" id="cd05829">
    <property type="entry name" value="Sortase_F"/>
    <property type="match status" value="1"/>
</dbReference>
<dbReference type="RefSeq" id="WP_192748113.1">
    <property type="nucleotide sequence ID" value="NZ_BAABJL010000055.1"/>
</dbReference>
<protein>
    <submittedName>
        <fullName evidence="2">LPXTG-site transpeptidase (Sortase) family protein</fullName>
    </submittedName>
</protein>
<dbReference type="InterPro" id="IPR042001">
    <property type="entry name" value="Sortase_F"/>
</dbReference>